<feature type="region of interest" description="Disordered" evidence="1">
    <location>
        <begin position="41"/>
        <end position="67"/>
    </location>
</feature>
<comment type="caution">
    <text evidence="2">The sequence shown here is derived from an EMBL/GenBank/DDBJ whole genome shotgun (WGS) entry which is preliminary data.</text>
</comment>
<evidence type="ECO:0000313" key="3">
    <source>
        <dbReference type="Proteomes" id="UP000620633"/>
    </source>
</evidence>
<reference evidence="3" key="1">
    <citation type="journal article" date="2019" name="Int. J. Syst. Evol. Microbiol.">
        <title>The Global Catalogue of Microorganisms (GCM) 10K type strain sequencing project: providing services to taxonomists for standard genome sequencing and annotation.</title>
        <authorList>
            <consortium name="The Broad Institute Genomics Platform"/>
            <consortium name="The Broad Institute Genome Sequencing Center for Infectious Disease"/>
            <person name="Wu L."/>
            <person name="Ma J."/>
        </authorList>
    </citation>
    <scope>NUCLEOTIDE SEQUENCE [LARGE SCALE GENOMIC DNA]</scope>
    <source>
        <strain evidence="3">JCM 31406</strain>
    </source>
</reference>
<accession>A0ABQ2SVC7</accession>
<name>A0ABQ2SVC7_9DEIO</name>
<keyword evidence="3" id="KW-1185">Reference proteome</keyword>
<gene>
    <name evidence="2" type="ORF">GCM10008961_35210</name>
</gene>
<sequence length="67" mass="6549">MADLYALRGKCGGLPGGADQRGDLRGGHAPVEECLDDELAELAGGGGDSDHGGSPVWNSGGNGAGNL</sequence>
<evidence type="ECO:0000256" key="1">
    <source>
        <dbReference type="SAM" id="MobiDB-lite"/>
    </source>
</evidence>
<organism evidence="2 3">
    <name type="scientific">Deinococcus knuensis</name>
    <dbReference type="NCBI Taxonomy" id="1837380"/>
    <lineage>
        <taxon>Bacteria</taxon>
        <taxon>Thermotogati</taxon>
        <taxon>Deinococcota</taxon>
        <taxon>Deinococci</taxon>
        <taxon>Deinococcales</taxon>
        <taxon>Deinococcaceae</taxon>
        <taxon>Deinococcus</taxon>
    </lineage>
</organism>
<evidence type="ECO:0000313" key="2">
    <source>
        <dbReference type="EMBL" id="GGS40851.1"/>
    </source>
</evidence>
<dbReference type="Proteomes" id="UP000620633">
    <property type="component" value="Unassembled WGS sequence"/>
</dbReference>
<proteinExistence type="predicted"/>
<protein>
    <submittedName>
        <fullName evidence="2">Uncharacterized protein</fullName>
    </submittedName>
</protein>
<dbReference type="EMBL" id="BMQO01000029">
    <property type="protein sequence ID" value="GGS40851.1"/>
    <property type="molecule type" value="Genomic_DNA"/>
</dbReference>